<dbReference type="SUPFAM" id="SSF48300">
    <property type="entry name" value="Ribosomal protein L7/12, oligomerisation (N-terminal) domain"/>
    <property type="match status" value="1"/>
</dbReference>
<evidence type="ECO:0000256" key="11">
    <source>
        <dbReference type="ARBA" id="ARBA00072684"/>
    </source>
</evidence>
<dbReference type="PANTHER" id="PTHR45987:SF4">
    <property type="entry name" value="LARGE RIBOSOMAL SUBUNIT PROTEIN BL12M"/>
    <property type="match status" value="1"/>
</dbReference>
<dbReference type="CDD" id="cd00387">
    <property type="entry name" value="Ribosomal_L7_L12"/>
    <property type="match status" value="1"/>
</dbReference>
<comment type="function">
    <text evidence="10">As a component of the mitochondrial large ribosomal subunit, plays a role in mitochondrial translation. When present in mitochondria as a free protein not associated with the ribosome, associates with mitochondrial RNA polymerase POLRMT to activate transcription. Required for POLRMT stability.</text>
</comment>
<evidence type="ECO:0000256" key="5">
    <source>
        <dbReference type="ARBA" id="ARBA00022946"/>
    </source>
</evidence>
<dbReference type="Pfam" id="PF16320">
    <property type="entry name" value="Ribosomal_L12_N"/>
    <property type="match status" value="1"/>
</dbReference>
<dbReference type="PhylomeDB" id="A7SMP9"/>
<evidence type="ECO:0000256" key="4">
    <source>
        <dbReference type="ARBA" id="ARBA00022843"/>
    </source>
</evidence>
<organism evidence="16 17">
    <name type="scientific">Nematostella vectensis</name>
    <name type="common">Starlet sea anemone</name>
    <dbReference type="NCBI Taxonomy" id="45351"/>
    <lineage>
        <taxon>Eukaryota</taxon>
        <taxon>Metazoa</taxon>
        <taxon>Cnidaria</taxon>
        <taxon>Anthozoa</taxon>
        <taxon>Hexacorallia</taxon>
        <taxon>Actiniaria</taxon>
        <taxon>Edwardsiidae</taxon>
        <taxon>Nematostella</taxon>
    </lineage>
</organism>
<reference evidence="16 17" key="1">
    <citation type="journal article" date="2007" name="Science">
        <title>Sea anemone genome reveals ancestral eumetazoan gene repertoire and genomic organization.</title>
        <authorList>
            <person name="Putnam N.H."/>
            <person name="Srivastava M."/>
            <person name="Hellsten U."/>
            <person name="Dirks B."/>
            <person name="Chapman J."/>
            <person name="Salamov A."/>
            <person name="Terry A."/>
            <person name="Shapiro H."/>
            <person name="Lindquist E."/>
            <person name="Kapitonov V.V."/>
            <person name="Jurka J."/>
            <person name="Genikhovich G."/>
            <person name="Grigoriev I.V."/>
            <person name="Lucas S.M."/>
            <person name="Steele R.E."/>
            <person name="Finnerty J.R."/>
            <person name="Technau U."/>
            <person name="Martindale M.Q."/>
            <person name="Rokhsar D.S."/>
        </authorList>
    </citation>
    <scope>NUCLEOTIDE SEQUENCE [LARGE SCALE GENOMIC DNA]</scope>
    <source>
        <strain evidence="17">CH2 X CH6</strain>
    </source>
</reference>
<dbReference type="InParanoid" id="A7SMP9"/>
<name>A7SMP9_NEMVE</name>
<keyword evidence="8" id="KW-0496">Mitochondrion</keyword>
<dbReference type="InterPro" id="IPR013823">
    <property type="entry name" value="Ribosomal_bL12_C"/>
</dbReference>
<evidence type="ECO:0000313" key="17">
    <source>
        <dbReference type="Proteomes" id="UP000001593"/>
    </source>
</evidence>
<dbReference type="eggNOG" id="KOG1715">
    <property type="taxonomic scope" value="Eukaryota"/>
</dbReference>
<keyword evidence="7" id="KW-0007">Acetylation</keyword>
<sequence length="150" mass="16266">MSSLAAPDADDSQRHYPNHIKKIVDDISKLTLLEVSELNELLKVTLKIQDVPMMAAGAMSAPAAAQAASEEPEKEAEPTEFTVKLTGFDAAAKVKLIKEIKNLIPGMNLVQAKKFVEGLPQNVREKVNKEESEQLKKALEAAGGTVEIET</sequence>
<evidence type="ECO:0000313" key="16">
    <source>
        <dbReference type="EMBL" id="EDO35026.1"/>
    </source>
</evidence>
<dbReference type="SUPFAM" id="SSF54736">
    <property type="entry name" value="ClpS-like"/>
    <property type="match status" value="1"/>
</dbReference>
<dbReference type="NCBIfam" id="TIGR00855">
    <property type="entry name" value="L12"/>
    <property type="match status" value="1"/>
</dbReference>
<comment type="subcellular location">
    <subcellularLocation>
        <location evidence="1">Mitochondrion</location>
    </subcellularLocation>
</comment>
<accession>A7SMP9</accession>
<dbReference type="STRING" id="45351.A7SMP9"/>
<dbReference type="Gene3D" id="3.30.1390.10">
    <property type="match status" value="1"/>
</dbReference>
<evidence type="ECO:0000259" key="15">
    <source>
        <dbReference type="Pfam" id="PF16320"/>
    </source>
</evidence>
<protein>
    <recommendedName>
        <fullName evidence="11">Large ribosomal subunit protein bL12m</fullName>
    </recommendedName>
    <alternativeName>
        <fullName evidence="12">39S ribosomal protein L12, mitochondrial</fullName>
    </alternativeName>
</protein>
<dbReference type="AlphaFoldDB" id="A7SMP9"/>
<dbReference type="Proteomes" id="UP000001593">
    <property type="component" value="Unassembled WGS sequence"/>
</dbReference>
<keyword evidence="17" id="KW-1185">Reference proteome</keyword>
<proteinExistence type="inferred from homology"/>
<dbReference type="InterPro" id="IPR036235">
    <property type="entry name" value="Ribosomal_bL12_oligo_N_sf"/>
</dbReference>
<dbReference type="Pfam" id="PF00542">
    <property type="entry name" value="Ribosomal_L12"/>
    <property type="match status" value="1"/>
</dbReference>
<keyword evidence="3" id="KW-1017">Isopeptide bond</keyword>
<feature type="region of interest" description="Disordered" evidence="13">
    <location>
        <begin position="59"/>
        <end position="79"/>
    </location>
</feature>
<evidence type="ECO:0000256" key="7">
    <source>
        <dbReference type="ARBA" id="ARBA00022990"/>
    </source>
</evidence>
<evidence type="ECO:0000256" key="12">
    <source>
        <dbReference type="ARBA" id="ARBA00075329"/>
    </source>
</evidence>
<dbReference type="FunFam" id="1.20.5.710:FF:000006">
    <property type="entry name" value="39S ribosomal protein L12, mitochondrial"/>
    <property type="match status" value="1"/>
</dbReference>
<dbReference type="GO" id="GO:0003735">
    <property type="term" value="F:structural constituent of ribosome"/>
    <property type="evidence" value="ECO:0000318"/>
    <property type="project" value="GO_Central"/>
</dbReference>
<dbReference type="OMA" id="LEDKWGV"/>
<dbReference type="HAMAP" id="MF_00368">
    <property type="entry name" value="Ribosomal_bL12"/>
    <property type="match status" value="1"/>
</dbReference>
<keyword evidence="5" id="KW-0809">Transit peptide</keyword>
<dbReference type="InterPro" id="IPR000206">
    <property type="entry name" value="Ribosomal_bL12"/>
</dbReference>
<feature type="domain" description="Large ribosomal subunit protein bL12 C-terminal" evidence="14">
    <location>
        <begin position="81"/>
        <end position="149"/>
    </location>
</feature>
<dbReference type="PANTHER" id="PTHR45987">
    <property type="entry name" value="39S RIBOSOMAL PROTEIN L12"/>
    <property type="match status" value="1"/>
</dbReference>
<dbReference type="InterPro" id="IPR014719">
    <property type="entry name" value="Ribosomal_bL12_C/ClpS-like"/>
</dbReference>
<evidence type="ECO:0000259" key="14">
    <source>
        <dbReference type="Pfam" id="PF00542"/>
    </source>
</evidence>
<gene>
    <name evidence="16" type="ORF">NEMVEDRAFT_v1g123898</name>
</gene>
<evidence type="ECO:0000256" key="13">
    <source>
        <dbReference type="SAM" id="MobiDB-lite"/>
    </source>
</evidence>
<dbReference type="EMBL" id="DS469711">
    <property type="protein sequence ID" value="EDO35026.1"/>
    <property type="molecule type" value="Genomic_DNA"/>
</dbReference>
<evidence type="ECO:0000256" key="10">
    <source>
        <dbReference type="ARBA" id="ARBA00058301"/>
    </source>
</evidence>
<evidence type="ECO:0000256" key="2">
    <source>
        <dbReference type="ARBA" id="ARBA00007197"/>
    </source>
</evidence>
<dbReference type="GO" id="GO:0006412">
    <property type="term" value="P:translation"/>
    <property type="evidence" value="ECO:0000318"/>
    <property type="project" value="GO_Central"/>
</dbReference>
<dbReference type="GO" id="GO:0005762">
    <property type="term" value="C:mitochondrial large ribosomal subunit"/>
    <property type="evidence" value="ECO:0000318"/>
    <property type="project" value="GO_Central"/>
</dbReference>
<dbReference type="InterPro" id="IPR008932">
    <property type="entry name" value="Ribosomal_bL12_oligo"/>
</dbReference>
<evidence type="ECO:0000256" key="6">
    <source>
        <dbReference type="ARBA" id="ARBA00022980"/>
    </source>
</evidence>
<evidence type="ECO:0000256" key="9">
    <source>
        <dbReference type="ARBA" id="ARBA00023274"/>
    </source>
</evidence>
<feature type="compositionally biased region" description="Low complexity" evidence="13">
    <location>
        <begin position="59"/>
        <end position="69"/>
    </location>
</feature>
<feature type="domain" description="Large ribosomal subunit protein bL12 oligomerization" evidence="15">
    <location>
        <begin position="20"/>
        <end position="67"/>
    </location>
</feature>
<evidence type="ECO:0000256" key="3">
    <source>
        <dbReference type="ARBA" id="ARBA00022499"/>
    </source>
</evidence>
<dbReference type="GO" id="GO:0003729">
    <property type="term" value="F:mRNA binding"/>
    <property type="evidence" value="ECO:0000318"/>
    <property type="project" value="GO_Central"/>
</dbReference>
<keyword evidence="9" id="KW-0687">Ribonucleoprotein</keyword>
<evidence type="ECO:0000256" key="1">
    <source>
        <dbReference type="ARBA" id="ARBA00004173"/>
    </source>
</evidence>
<comment type="similarity">
    <text evidence="2">Belongs to the bacterial ribosomal protein bL12 family.</text>
</comment>
<dbReference type="Gene3D" id="1.20.5.710">
    <property type="entry name" value="Single helix bin"/>
    <property type="match status" value="1"/>
</dbReference>
<dbReference type="FunFam" id="3.30.1390.10:FF:000001">
    <property type="entry name" value="50S ribosomal protein L7/L12"/>
    <property type="match status" value="1"/>
</dbReference>
<keyword evidence="4" id="KW-0832">Ubl conjugation</keyword>
<dbReference type="HOGENOM" id="CLU_086499_0_2_1"/>
<dbReference type="GO" id="GO:0005743">
    <property type="term" value="C:mitochondrial inner membrane"/>
    <property type="evidence" value="ECO:0007669"/>
    <property type="project" value="UniProtKB-ARBA"/>
</dbReference>
<keyword evidence="6" id="KW-0689">Ribosomal protein</keyword>
<evidence type="ECO:0000256" key="8">
    <source>
        <dbReference type="ARBA" id="ARBA00023128"/>
    </source>
</evidence>